<dbReference type="NCBIfam" id="TIGR00614">
    <property type="entry name" value="recQ_fam"/>
    <property type="match status" value="1"/>
</dbReference>
<dbReference type="GO" id="GO:0006260">
    <property type="term" value="P:DNA replication"/>
    <property type="evidence" value="ECO:0007669"/>
    <property type="project" value="InterPro"/>
</dbReference>
<dbReference type="Gene3D" id="3.40.50.300">
    <property type="entry name" value="P-loop containing nucleotide triphosphate hydrolases"/>
    <property type="match status" value="2"/>
</dbReference>
<dbReference type="GO" id="GO:0006281">
    <property type="term" value="P:DNA repair"/>
    <property type="evidence" value="ECO:0007669"/>
    <property type="project" value="InterPro"/>
</dbReference>
<evidence type="ECO:0000256" key="7">
    <source>
        <dbReference type="ARBA" id="ARBA00023125"/>
    </source>
</evidence>
<dbReference type="Proteomes" id="UP000587760">
    <property type="component" value="Unassembled WGS sequence"/>
</dbReference>
<evidence type="ECO:0000256" key="9">
    <source>
        <dbReference type="ARBA" id="ARBA00034617"/>
    </source>
</evidence>
<dbReference type="SMART" id="SM00490">
    <property type="entry name" value="HELICc"/>
    <property type="match status" value="1"/>
</dbReference>
<evidence type="ECO:0000256" key="6">
    <source>
        <dbReference type="ARBA" id="ARBA00022840"/>
    </source>
</evidence>
<dbReference type="GO" id="GO:0005524">
    <property type="term" value="F:ATP binding"/>
    <property type="evidence" value="ECO:0007669"/>
    <property type="project" value="UniProtKB-KW"/>
</dbReference>
<dbReference type="Pfam" id="PF00271">
    <property type="entry name" value="Helicase_C"/>
    <property type="match status" value="1"/>
</dbReference>
<protein>
    <recommendedName>
        <fullName evidence="11">ATP-dependent DNA helicase RecQ</fullName>
        <ecNumber evidence="10">5.6.2.4</ecNumber>
    </recommendedName>
    <alternativeName>
        <fullName evidence="12">DNA 3'-5' helicase RecQ</fullName>
    </alternativeName>
</protein>
<evidence type="ECO:0000256" key="12">
    <source>
        <dbReference type="ARBA" id="ARBA00044550"/>
    </source>
</evidence>
<dbReference type="EC" id="5.6.2.4" evidence="10"/>
<organism evidence="15 16">
    <name type="scientific">Spirochaeta isovalerica</name>
    <dbReference type="NCBI Taxonomy" id="150"/>
    <lineage>
        <taxon>Bacteria</taxon>
        <taxon>Pseudomonadati</taxon>
        <taxon>Spirochaetota</taxon>
        <taxon>Spirochaetia</taxon>
        <taxon>Spirochaetales</taxon>
        <taxon>Spirochaetaceae</taxon>
        <taxon>Spirochaeta</taxon>
    </lineage>
</organism>
<dbReference type="AlphaFoldDB" id="A0A841R615"/>
<reference evidence="15 16" key="1">
    <citation type="submission" date="2020-08" db="EMBL/GenBank/DDBJ databases">
        <title>Genomic Encyclopedia of Type Strains, Phase IV (KMG-IV): sequencing the most valuable type-strain genomes for metagenomic binning, comparative biology and taxonomic classification.</title>
        <authorList>
            <person name="Goeker M."/>
        </authorList>
    </citation>
    <scope>NUCLEOTIDE SEQUENCE [LARGE SCALE GENOMIC DNA]</scope>
    <source>
        <strain evidence="15 16">DSM 2461</strain>
    </source>
</reference>
<dbReference type="EMBL" id="JACHGJ010000001">
    <property type="protein sequence ID" value="MBB6478597.1"/>
    <property type="molecule type" value="Genomic_DNA"/>
</dbReference>
<dbReference type="GO" id="GO:0043138">
    <property type="term" value="F:3'-5' DNA helicase activity"/>
    <property type="evidence" value="ECO:0007669"/>
    <property type="project" value="UniProtKB-EC"/>
</dbReference>
<dbReference type="InterPro" id="IPR018982">
    <property type="entry name" value="RQC_domain"/>
</dbReference>
<dbReference type="RefSeq" id="WP_184742588.1">
    <property type="nucleotide sequence ID" value="NZ_JACHGJ010000001.1"/>
</dbReference>
<dbReference type="Pfam" id="PF00270">
    <property type="entry name" value="DEAD"/>
    <property type="match status" value="1"/>
</dbReference>
<dbReference type="CDD" id="cd17920">
    <property type="entry name" value="DEXHc_RecQ"/>
    <property type="match status" value="1"/>
</dbReference>
<gene>
    <name evidence="15" type="ORF">HNR50_000230</name>
</gene>
<evidence type="ECO:0000256" key="1">
    <source>
        <dbReference type="ARBA" id="ARBA00005446"/>
    </source>
</evidence>
<comment type="caution">
    <text evidence="15">The sequence shown here is derived from an EMBL/GenBank/DDBJ whole genome shotgun (WGS) entry which is preliminary data.</text>
</comment>
<dbReference type="InterPro" id="IPR036388">
    <property type="entry name" value="WH-like_DNA-bd_sf"/>
</dbReference>
<keyword evidence="8" id="KW-0413">Isomerase</keyword>
<dbReference type="PROSITE" id="PS51192">
    <property type="entry name" value="HELICASE_ATP_BIND_1"/>
    <property type="match status" value="1"/>
</dbReference>
<dbReference type="InterPro" id="IPR011545">
    <property type="entry name" value="DEAD/DEAH_box_helicase_dom"/>
</dbReference>
<dbReference type="GO" id="GO:0006310">
    <property type="term" value="P:DNA recombination"/>
    <property type="evidence" value="ECO:0007669"/>
    <property type="project" value="InterPro"/>
</dbReference>
<dbReference type="GO" id="GO:0005694">
    <property type="term" value="C:chromosome"/>
    <property type="evidence" value="ECO:0007669"/>
    <property type="project" value="TreeGrafter"/>
</dbReference>
<evidence type="ECO:0000256" key="8">
    <source>
        <dbReference type="ARBA" id="ARBA00023235"/>
    </source>
</evidence>
<dbReference type="GO" id="GO:0005737">
    <property type="term" value="C:cytoplasm"/>
    <property type="evidence" value="ECO:0007669"/>
    <property type="project" value="TreeGrafter"/>
</dbReference>
<comment type="catalytic activity">
    <reaction evidence="9">
        <text>Couples ATP hydrolysis with the unwinding of duplex DNA by translocating in the 3'-5' direction.</text>
        <dbReference type="EC" id="5.6.2.4"/>
    </reaction>
</comment>
<evidence type="ECO:0000259" key="13">
    <source>
        <dbReference type="PROSITE" id="PS51192"/>
    </source>
</evidence>
<dbReference type="GO" id="GO:0046872">
    <property type="term" value="F:metal ion binding"/>
    <property type="evidence" value="ECO:0007669"/>
    <property type="project" value="UniProtKB-KW"/>
</dbReference>
<dbReference type="Pfam" id="PF16124">
    <property type="entry name" value="RecQ_Zn_bind"/>
    <property type="match status" value="1"/>
</dbReference>
<keyword evidence="2" id="KW-0479">Metal-binding</keyword>
<dbReference type="InterPro" id="IPR001650">
    <property type="entry name" value="Helicase_C-like"/>
</dbReference>
<evidence type="ECO:0000256" key="3">
    <source>
        <dbReference type="ARBA" id="ARBA00022741"/>
    </source>
</evidence>
<evidence type="ECO:0000259" key="14">
    <source>
        <dbReference type="PROSITE" id="PS51194"/>
    </source>
</evidence>
<dbReference type="GO" id="GO:0009378">
    <property type="term" value="F:four-way junction helicase activity"/>
    <property type="evidence" value="ECO:0007669"/>
    <property type="project" value="TreeGrafter"/>
</dbReference>
<evidence type="ECO:0000256" key="4">
    <source>
        <dbReference type="ARBA" id="ARBA00022801"/>
    </source>
</evidence>
<dbReference type="PROSITE" id="PS51194">
    <property type="entry name" value="HELICASE_CTER"/>
    <property type="match status" value="1"/>
</dbReference>
<dbReference type="PANTHER" id="PTHR13710">
    <property type="entry name" value="DNA HELICASE RECQ FAMILY MEMBER"/>
    <property type="match status" value="1"/>
</dbReference>
<evidence type="ECO:0000256" key="11">
    <source>
        <dbReference type="ARBA" id="ARBA00044535"/>
    </source>
</evidence>
<dbReference type="InterPro" id="IPR027417">
    <property type="entry name" value="P-loop_NTPase"/>
</dbReference>
<feature type="domain" description="Helicase ATP-binding" evidence="13">
    <location>
        <begin position="46"/>
        <end position="214"/>
    </location>
</feature>
<dbReference type="GO" id="GO:0016787">
    <property type="term" value="F:hydrolase activity"/>
    <property type="evidence" value="ECO:0007669"/>
    <property type="project" value="UniProtKB-KW"/>
</dbReference>
<dbReference type="InterPro" id="IPR004589">
    <property type="entry name" value="DNA_helicase_ATP-dep_RecQ"/>
</dbReference>
<dbReference type="Gene3D" id="1.10.10.10">
    <property type="entry name" value="Winged helix-like DNA-binding domain superfamily/Winged helix DNA-binding domain"/>
    <property type="match status" value="1"/>
</dbReference>
<keyword evidence="16" id="KW-1185">Reference proteome</keyword>
<dbReference type="InterPro" id="IPR014001">
    <property type="entry name" value="Helicase_ATP-bd"/>
</dbReference>
<dbReference type="SUPFAM" id="SSF52540">
    <property type="entry name" value="P-loop containing nucleoside triphosphate hydrolases"/>
    <property type="match status" value="1"/>
</dbReference>
<keyword evidence="3" id="KW-0547">Nucleotide-binding</keyword>
<comment type="similarity">
    <text evidence="1">Belongs to the helicase family. RecQ subfamily.</text>
</comment>
<keyword evidence="4 15" id="KW-0378">Hydrolase</keyword>
<keyword evidence="5 15" id="KW-0347">Helicase</keyword>
<dbReference type="InterPro" id="IPR032284">
    <property type="entry name" value="RecQ_Zn-bd"/>
</dbReference>
<feature type="domain" description="Helicase C-terminal" evidence="14">
    <location>
        <begin position="239"/>
        <end position="386"/>
    </location>
</feature>
<keyword evidence="6" id="KW-0067">ATP-binding</keyword>
<evidence type="ECO:0000313" key="15">
    <source>
        <dbReference type="EMBL" id="MBB6478597.1"/>
    </source>
</evidence>
<dbReference type="PANTHER" id="PTHR13710:SF105">
    <property type="entry name" value="ATP-DEPENDENT DNA HELICASE Q1"/>
    <property type="match status" value="1"/>
</dbReference>
<name>A0A841R615_9SPIO</name>
<accession>A0A841R615</accession>
<dbReference type="Pfam" id="PF09382">
    <property type="entry name" value="RQC"/>
    <property type="match status" value="1"/>
</dbReference>
<keyword evidence="7" id="KW-0238">DNA-binding</keyword>
<sequence>MQEAKDPLNHEAKTHFGIDYIFPFQRLVIANILRSAGVKGFEVDDDYHEELSPRQIVLLPTGSGKSLCFMLPAFLLDGITLVVFPLLSLMSDQLRRANEAGLDAVILRGGQSPDDRKSIFRKCRVGNIKMILTNPETLQNRDVLDVLREMMISHLVIDEAHTVSEWGDSFRPAYLETGKILNEIDVPIVTAFTATASPHILNRIKSVLFPNDTPNVIYGNPDRSNISYSVIKSASPNQTLLRKIKELDKPAIVFTSSRTSTELTARMLRRELVSKNVFFYHAGLEKPEKEKIESWFFHSDDGILVSTTAYGMGVDKSNIRTVIHLEPPPTVESYLQESGRAGRDRDHAEALLIYNSRTKERLNKILDEHSAERFKSMLHYGENESSCRREYLLKLLNSAPEICSGCDICRDAVESEEYEELVMSIITANKRRFTRKELVFFLKGYKTPHIKERLLHCLWGFGIFYQWSTEMLEELVDSMIYTGVLRLPQKGIGKHRISTERSKMNSAIIGFFRSFHDRFR</sequence>
<evidence type="ECO:0000256" key="10">
    <source>
        <dbReference type="ARBA" id="ARBA00034808"/>
    </source>
</evidence>
<evidence type="ECO:0000313" key="16">
    <source>
        <dbReference type="Proteomes" id="UP000587760"/>
    </source>
</evidence>
<dbReference type="SMART" id="SM00487">
    <property type="entry name" value="DEXDc"/>
    <property type="match status" value="1"/>
</dbReference>
<evidence type="ECO:0000256" key="2">
    <source>
        <dbReference type="ARBA" id="ARBA00022723"/>
    </source>
</evidence>
<proteinExistence type="inferred from homology"/>
<dbReference type="GO" id="GO:0003677">
    <property type="term" value="F:DNA binding"/>
    <property type="evidence" value="ECO:0007669"/>
    <property type="project" value="UniProtKB-KW"/>
</dbReference>
<evidence type="ECO:0000256" key="5">
    <source>
        <dbReference type="ARBA" id="ARBA00022806"/>
    </source>
</evidence>